<feature type="domain" description="Sulfatase N-terminal" evidence="11">
    <location>
        <begin position="484"/>
        <end position="800"/>
    </location>
</feature>
<accession>A0A1M4XLD2</accession>
<evidence type="ECO:0000313" key="13">
    <source>
        <dbReference type="EMBL" id="SHE94384.1"/>
    </source>
</evidence>
<dbReference type="SUPFAM" id="SSF53649">
    <property type="entry name" value="Alkaline phosphatase-like"/>
    <property type="match status" value="1"/>
</dbReference>
<feature type="transmembrane region" description="Helical" evidence="10">
    <location>
        <begin position="6"/>
        <end position="26"/>
    </location>
</feature>
<evidence type="ECO:0000256" key="8">
    <source>
        <dbReference type="ARBA" id="ARBA00023186"/>
    </source>
</evidence>
<sequence>MSISEILYSILILPLQLFFEVVFVLANRQLPHPGFAIIALSLVMNFLVLPLYRRADAIQEEERDIEVKLARGVAHIKKMFKGDEKMMMLRTYYRQNNYLPTDAIKGSLSLFLEIPFFIAAYQFLSHLELIKGVAFGPVADLGAPDALLTVAGVSINVLPIIMTAVNLISSAIFVRGYPLKTKIQLYSMALFFLVFLYSSPAGLVFYWTLNNLFSLVKTIFYKIENPRKVLAVLLSLCGVAAAVYGIFFYHGLVRNKVYMVLFGIVAQLWLLWKTGKIKTKEKTSEPSIPDAKVFWMSAIFLTVLIGLLIPSSVIKASPQEFVNVQHFFHPLWYVVSAGCLATGTFLVWMRVFYWISDKRGKVIFERILLCLCGAAVVDYIFFGTDYGILSYLLKYDRPINITSKLKMINTLVLIFTSGIICWGIKRYRNKIFSILLTVILAAGGMSAFNVYEVWSNIKILEKRIEGGNAAGRDEKIIQLSKSGKNVVVIMLDRGMGPYIPYLFNENKNLREQFSGFTYYPNTTSFGGFTNFGTPALFGGYEYTPMEMNSRKDEKLVSKQNEALKVMPVLFSQNGYEVTVCDPSYANYQWVPDLSIYSDYPGIRTYNLDGKYSDSLVDEVASNKRNFFFYSLMRSSPQLIQGTVYDNGQYNHTRYSSQKIYGPSKADGIAPSFMNTYSVLTNLRRITAIRGDVGNTFLMMTNNATHEPMMLQEPEYLPAERVDNIEYDAQNKSRFNVDGKNMKMENEQHYIHYESNMAVLNALGKWFDYLKKNGVYDNTRIIIVSDHGRQMGQFDELIVKKKGKTYDIEGFAALLMVKDYDAQEFNVSNEFMTNGDVPSLAVAKLIDEPMNPFTGKIISNAEKTAHAQYIITSNKWNTDKNNGTQFLPSDWLTVHDDIWNKDNWEFAAEDAVLTGSE</sequence>
<feature type="transmembrane region" description="Helical" evidence="10">
    <location>
        <begin position="405"/>
        <end position="424"/>
    </location>
</feature>
<evidence type="ECO:0000256" key="1">
    <source>
        <dbReference type="ARBA" id="ARBA00004651"/>
    </source>
</evidence>
<gene>
    <name evidence="13" type="ORF">SAMN02745190_01530</name>
</gene>
<feature type="transmembrane region" description="Helical" evidence="10">
    <location>
        <begin position="331"/>
        <end position="355"/>
    </location>
</feature>
<feature type="transmembrane region" description="Helical" evidence="10">
    <location>
        <begin position="367"/>
        <end position="393"/>
    </location>
</feature>
<evidence type="ECO:0000259" key="12">
    <source>
        <dbReference type="Pfam" id="PF02096"/>
    </source>
</evidence>
<dbReference type="Pfam" id="PF00884">
    <property type="entry name" value="Sulfatase"/>
    <property type="match status" value="1"/>
</dbReference>
<dbReference type="GO" id="GO:0015031">
    <property type="term" value="P:protein transport"/>
    <property type="evidence" value="ECO:0007669"/>
    <property type="project" value="UniProtKB-KW"/>
</dbReference>
<dbReference type="AlphaFoldDB" id="A0A1M4XLD2"/>
<evidence type="ECO:0000256" key="5">
    <source>
        <dbReference type="ARBA" id="ARBA00022927"/>
    </source>
</evidence>
<evidence type="ECO:0000256" key="7">
    <source>
        <dbReference type="ARBA" id="ARBA00023136"/>
    </source>
</evidence>
<dbReference type="RefSeq" id="WP_072935624.1">
    <property type="nucleotide sequence ID" value="NZ_FQUG01000005.1"/>
</dbReference>
<feature type="transmembrane region" description="Helical" evidence="10">
    <location>
        <begin position="145"/>
        <end position="173"/>
    </location>
</feature>
<evidence type="ECO:0000256" key="3">
    <source>
        <dbReference type="ARBA" id="ARBA00022475"/>
    </source>
</evidence>
<dbReference type="Proteomes" id="UP000184404">
    <property type="component" value="Unassembled WGS sequence"/>
</dbReference>
<feature type="transmembrane region" description="Helical" evidence="10">
    <location>
        <begin position="255"/>
        <end position="272"/>
    </location>
</feature>
<dbReference type="EMBL" id="FQUG01000005">
    <property type="protein sequence ID" value="SHE94384.1"/>
    <property type="molecule type" value="Genomic_DNA"/>
</dbReference>
<proteinExistence type="inferred from homology"/>
<dbReference type="GO" id="GO:0005886">
    <property type="term" value="C:plasma membrane"/>
    <property type="evidence" value="ECO:0007669"/>
    <property type="project" value="UniProtKB-SubCell"/>
</dbReference>
<dbReference type="InterPro" id="IPR000917">
    <property type="entry name" value="Sulfatase_N"/>
</dbReference>
<evidence type="ECO:0000256" key="10">
    <source>
        <dbReference type="SAM" id="Phobius"/>
    </source>
</evidence>
<dbReference type="InterPro" id="IPR047196">
    <property type="entry name" value="YidC_ALB_C"/>
</dbReference>
<dbReference type="GO" id="GO:0032977">
    <property type="term" value="F:membrane insertase activity"/>
    <property type="evidence" value="ECO:0007669"/>
    <property type="project" value="InterPro"/>
</dbReference>
<dbReference type="GO" id="GO:0051205">
    <property type="term" value="P:protein insertion into membrane"/>
    <property type="evidence" value="ECO:0007669"/>
    <property type="project" value="TreeGrafter"/>
</dbReference>
<dbReference type="InterPro" id="IPR017850">
    <property type="entry name" value="Alkaline_phosphatase_core_sf"/>
</dbReference>
<dbReference type="Pfam" id="PF02096">
    <property type="entry name" value="60KD_IMP"/>
    <property type="match status" value="1"/>
</dbReference>
<evidence type="ECO:0000259" key="11">
    <source>
        <dbReference type="Pfam" id="PF00884"/>
    </source>
</evidence>
<evidence type="ECO:0000256" key="4">
    <source>
        <dbReference type="ARBA" id="ARBA00022692"/>
    </source>
</evidence>
<feature type="transmembrane region" description="Helical" evidence="10">
    <location>
        <begin position="293"/>
        <end position="311"/>
    </location>
</feature>
<name>A0A1M4XLD2_9FIRM</name>
<feature type="transmembrane region" description="Helical" evidence="10">
    <location>
        <begin position="431"/>
        <end position="451"/>
    </location>
</feature>
<reference evidence="13 14" key="1">
    <citation type="submission" date="2016-11" db="EMBL/GenBank/DDBJ databases">
        <authorList>
            <person name="Jaros S."/>
            <person name="Januszkiewicz K."/>
            <person name="Wedrychowicz H."/>
        </authorList>
    </citation>
    <scope>NUCLEOTIDE SEQUENCE [LARGE SCALE GENOMIC DNA]</scope>
    <source>
        <strain evidence="13 14">DSM 10502</strain>
    </source>
</reference>
<keyword evidence="8" id="KW-0143">Chaperone</keyword>
<keyword evidence="6 10" id="KW-1133">Transmembrane helix</keyword>
<organism evidence="13 14">
    <name type="scientific">Schwartzia succinivorans DSM 10502</name>
    <dbReference type="NCBI Taxonomy" id="1123243"/>
    <lineage>
        <taxon>Bacteria</taxon>
        <taxon>Bacillati</taxon>
        <taxon>Bacillota</taxon>
        <taxon>Negativicutes</taxon>
        <taxon>Selenomonadales</taxon>
        <taxon>Selenomonadaceae</taxon>
        <taxon>Schwartzia</taxon>
    </lineage>
</organism>
<comment type="similarity">
    <text evidence="9">Belongs to the OXA1/ALB3/YidC family.</text>
</comment>
<dbReference type="Gene3D" id="3.40.720.10">
    <property type="entry name" value="Alkaline Phosphatase, subunit A"/>
    <property type="match status" value="1"/>
</dbReference>
<feature type="transmembrane region" description="Helical" evidence="10">
    <location>
        <begin position="33"/>
        <end position="52"/>
    </location>
</feature>
<evidence type="ECO:0000256" key="2">
    <source>
        <dbReference type="ARBA" id="ARBA00022448"/>
    </source>
</evidence>
<dbReference type="InterPro" id="IPR001708">
    <property type="entry name" value="YidC/ALB3/OXA1/COX18"/>
</dbReference>
<evidence type="ECO:0000313" key="14">
    <source>
        <dbReference type="Proteomes" id="UP000184404"/>
    </source>
</evidence>
<keyword evidence="4 9" id="KW-0812">Transmembrane</keyword>
<keyword evidence="7 10" id="KW-0472">Membrane</keyword>
<dbReference type="STRING" id="1123243.SAMN02745190_01530"/>
<dbReference type="PANTHER" id="PTHR12428">
    <property type="entry name" value="OXA1"/>
    <property type="match status" value="1"/>
</dbReference>
<keyword evidence="5" id="KW-0653">Protein transport</keyword>
<protein>
    <submittedName>
        <fullName evidence="13">Membrane protein insertase, YidC/Oxa1 family, C-terminal domain-containing protein</fullName>
    </submittedName>
</protein>
<dbReference type="OrthoDB" id="1835470at2"/>
<dbReference type="PANTHER" id="PTHR12428:SF65">
    <property type="entry name" value="CYTOCHROME C OXIDASE ASSEMBLY PROTEIN COX18, MITOCHONDRIAL"/>
    <property type="match status" value="1"/>
</dbReference>
<keyword evidence="2" id="KW-0813">Transport</keyword>
<feature type="transmembrane region" description="Helical" evidence="10">
    <location>
        <begin position="229"/>
        <end position="249"/>
    </location>
</feature>
<feature type="transmembrane region" description="Helical" evidence="10">
    <location>
        <begin position="185"/>
        <end position="209"/>
    </location>
</feature>
<feature type="domain" description="Membrane insertase YidC/Oxa/ALB C-terminal" evidence="12">
    <location>
        <begin position="34"/>
        <end position="221"/>
    </location>
</feature>
<evidence type="ECO:0000256" key="9">
    <source>
        <dbReference type="RuleBase" id="RU003945"/>
    </source>
</evidence>
<comment type="subcellular location">
    <subcellularLocation>
        <location evidence="1">Cell membrane</location>
        <topology evidence="1">Multi-pass membrane protein</topology>
    </subcellularLocation>
    <subcellularLocation>
        <location evidence="9">Membrane</location>
        <topology evidence="9">Multi-pass membrane protein</topology>
    </subcellularLocation>
</comment>
<dbReference type="InterPro" id="IPR028055">
    <property type="entry name" value="YidC/Oxa/ALB_C"/>
</dbReference>
<keyword evidence="3" id="KW-1003">Cell membrane</keyword>
<dbReference type="CDD" id="cd20070">
    <property type="entry name" value="5TM_YidC_Alb3"/>
    <property type="match status" value="1"/>
</dbReference>
<evidence type="ECO:0000256" key="6">
    <source>
        <dbReference type="ARBA" id="ARBA00022989"/>
    </source>
</evidence>
<keyword evidence="14" id="KW-1185">Reference proteome</keyword>